<name>A0ABW6BFS6_9SPHI</name>
<sequence>MHKLLITYGTRPFAQRIGKVLAAAFECHYASSESFPELLLKGNFRKIPTGANPTFAHELLKLALDEDYRYVLPLGKMELQVLHETRVLFEEYGISLLLPDELLGVRLLENPPSTADIHILNRGVDMLTNETMAEPPVSGAVVLSDEGDEPILCIV</sequence>
<comment type="caution">
    <text evidence="1">The sequence shown here is derived from an EMBL/GenBank/DDBJ whole genome shotgun (WGS) entry which is preliminary data.</text>
</comment>
<dbReference type="EMBL" id="JBHUPB010000008">
    <property type="protein sequence ID" value="MFD2968127.1"/>
    <property type="molecule type" value="Genomic_DNA"/>
</dbReference>
<protein>
    <submittedName>
        <fullName evidence="1">Uncharacterized protein</fullName>
    </submittedName>
</protein>
<dbReference type="RefSeq" id="WP_320185880.1">
    <property type="nucleotide sequence ID" value="NZ_CP138332.1"/>
</dbReference>
<organism evidence="1 2">
    <name type="scientific">Sphingobacterium bambusae</name>
    <dbReference type="NCBI Taxonomy" id="662858"/>
    <lineage>
        <taxon>Bacteria</taxon>
        <taxon>Pseudomonadati</taxon>
        <taxon>Bacteroidota</taxon>
        <taxon>Sphingobacteriia</taxon>
        <taxon>Sphingobacteriales</taxon>
        <taxon>Sphingobacteriaceae</taxon>
        <taxon>Sphingobacterium</taxon>
    </lineage>
</organism>
<proteinExistence type="predicted"/>
<dbReference type="Proteomes" id="UP001597525">
    <property type="component" value="Unassembled WGS sequence"/>
</dbReference>
<accession>A0ABW6BFS6</accession>
<evidence type="ECO:0000313" key="2">
    <source>
        <dbReference type="Proteomes" id="UP001597525"/>
    </source>
</evidence>
<reference evidence="2" key="1">
    <citation type="journal article" date="2019" name="Int. J. Syst. Evol. Microbiol.">
        <title>The Global Catalogue of Microorganisms (GCM) 10K type strain sequencing project: providing services to taxonomists for standard genome sequencing and annotation.</title>
        <authorList>
            <consortium name="The Broad Institute Genomics Platform"/>
            <consortium name="The Broad Institute Genome Sequencing Center for Infectious Disease"/>
            <person name="Wu L."/>
            <person name="Ma J."/>
        </authorList>
    </citation>
    <scope>NUCLEOTIDE SEQUENCE [LARGE SCALE GENOMIC DNA]</scope>
    <source>
        <strain evidence="2">KCTC 22814</strain>
    </source>
</reference>
<evidence type="ECO:0000313" key="1">
    <source>
        <dbReference type="EMBL" id="MFD2968127.1"/>
    </source>
</evidence>
<keyword evidence="2" id="KW-1185">Reference proteome</keyword>
<gene>
    <name evidence="1" type="ORF">ACFS7Y_12055</name>
</gene>
<dbReference type="Gene3D" id="3.40.50.20">
    <property type="match status" value="1"/>
</dbReference>